<evidence type="ECO:0000313" key="2">
    <source>
        <dbReference type="Proteomes" id="UP000219259"/>
    </source>
</evidence>
<dbReference type="Proteomes" id="UP000219259">
    <property type="component" value="Unassembled WGS sequence"/>
</dbReference>
<dbReference type="OMA" id="ENRWTIN"/>
<dbReference type="GO" id="GO:0033104">
    <property type="term" value="C:type VI protein secretion system complex"/>
    <property type="evidence" value="ECO:0007669"/>
    <property type="project" value="InterPro"/>
</dbReference>
<accession>A0A2A6E7H2</accession>
<dbReference type="RefSeq" id="WP_014226309.1">
    <property type="nucleotide sequence ID" value="NZ_CAJPTF010000060.1"/>
</dbReference>
<organism evidence="1 2">
    <name type="scientific">Tannerella forsythia</name>
    <name type="common">Bacteroides forsythus</name>
    <dbReference type="NCBI Taxonomy" id="28112"/>
    <lineage>
        <taxon>Bacteria</taxon>
        <taxon>Pseudomonadati</taxon>
        <taxon>Bacteroidota</taxon>
        <taxon>Bacteroidia</taxon>
        <taxon>Bacteroidales</taxon>
        <taxon>Tannerellaceae</taxon>
        <taxon>Tannerella</taxon>
    </lineage>
</organism>
<dbReference type="EMBL" id="NSLJ01000023">
    <property type="protein sequence ID" value="PDP43290.1"/>
    <property type="molecule type" value="Genomic_DNA"/>
</dbReference>
<dbReference type="InterPro" id="IPR041408">
    <property type="entry name" value="Hcp_Tssd"/>
</dbReference>
<reference evidence="1 2" key="1">
    <citation type="submission" date="2017-09" db="EMBL/GenBank/DDBJ databases">
        <title>Phase variable restriction modification systems are present in the genome sequences of periodontal pathogens Prevotella intermedia, Tannerella forsythia and Porphyromonas gingivalis.</title>
        <authorList>
            <person name="Haigh R.D."/>
            <person name="Crawford L."/>
            <person name="Ralph J."/>
            <person name="Wanford J."/>
            <person name="Vartoukian S.R."/>
            <person name="Hijazib K."/>
            <person name="Wade W."/>
            <person name="Oggioni M.R."/>
        </authorList>
    </citation>
    <scope>NUCLEOTIDE SEQUENCE [LARGE SCALE GENOMIC DNA]</scope>
    <source>
        <strain evidence="1 2">WW11663</strain>
    </source>
</reference>
<evidence type="ECO:0000313" key="1">
    <source>
        <dbReference type="EMBL" id="PDP43290.1"/>
    </source>
</evidence>
<sequence length="141" mass="15648">MFGHRSFLRIGSLDDASIKGLLASGMELNSFSYSYNQAIDIRGKAQGEVRSGTLLLTFANLPPDEIIDWMLNPRKYKDGSIVLCDMNDTPLQKISFENAACVGMDISYLESGNSYASTRITLRAKKMTVGNTVVENNWKNI</sequence>
<comment type="caution">
    <text evidence="1">The sequence shown here is derived from an EMBL/GenBank/DDBJ whole genome shotgun (WGS) entry which is preliminary data.</text>
</comment>
<dbReference type="GeneID" id="34759941"/>
<dbReference type="AlphaFoldDB" id="A0A2A6E7H2"/>
<proteinExistence type="predicted"/>
<protein>
    <submittedName>
        <fullName evidence="1">Type VI secretion system needle protein Hcp</fullName>
    </submittedName>
</protein>
<name>A0A2A6E7H2_TANFO</name>
<dbReference type="Pfam" id="PF17642">
    <property type="entry name" value="TssD"/>
    <property type="match status" value="1"/>
</dbReference>
<gene>
    <name evidence="1" type="ORF">CLI86_09240</name>
</gene>